<dbReference type="AlphaFoldDB" id="A3BRZ4"/>
<accession>A3BRZ4</accession>
<feature type="compositionally biased region" description="Low complexity" evidence="2">
    <location>
        <begin position="271"/>
        <end position="287"/>
    </location>
</feature>
<reference evidence="5" key="1">
    <citation type="journal article" date="2005" name="PLoS Biol.">
        <title>The genomes of Oryza sativa: a history of duplications.</title>
        <authorList>
            <person name="Yu J."/>
            <person name="Wang J."/>
            <person name="Lin W."/>
            <person name="Li S."/>
            <person name="Li H."/>
            <person name="Zhou J."/>
            <person name="Ni P."/>
            <person name="Dong W."/>
            <person name="Hu S."/>
            <person name="Zeng C."/>
            <person name="Zhang J."/>
            <person name="Zhang Y."/>
            <person name="Li R."/>
            <person name="Xu Z."/>
            <person name="Li S."/>
            <person name="Li X."/>
            <person name="Zheng H."/>
            <person name="Cong L."/>
            <person name="Lin L."/>
            <person name="Yin J."/>
            <person name="Geng J."/>
            <person name="Li G."/>
            <person name="Shi J."/>
            <person name="Liu J."/>
            <person name="Lv H."/>
            <person name="Li J."/>
            <person name="Wang J."/>
            <person name="Deng Y."/>
            <person name="Ran L."/>
            <person name="Shi X."/>
            <person name="Wang X."/>
            <person name="Wu Q."/>
            <person name="Li C."/>
            <person name="Ren X."/>
            <person name="Wang J."/>
            <person name="Wang X."/>
            <person name="Li D."/>
            <person name="Liu D."/>
            <person name="Zhang X."/>
            <person name="Ji Z."/>
            <person name="Zhao W."/>
            <person name="Sun Y."/>
            <person name="Zhang Z."/>
            <person name="Bao J."/>
            <person name="Han Y."/>
            <person name="Dong L."/>
            <person name="Ji J."/>
            <person name="Chen P."/>
            <person name="Wu S."/>
            <person name="Liu J."/>
            <person name="Xiao Y."/>
            <person name="Bu D."/>
            <person name="Tan J."/>
            <person name="Yang L."/>
            <person name="Ye C."/>
            <person name="Zhang J."/>
            <person name="Xu J."/>
            <person name="Zhou Y."/>
            <person name="Yu Y."/>
            <person name="Zhang B."/>
            <person name="Zhuang S."/>
            <person name="Wei H."/>
            <person name="Liu B."/>
            <person name="Lei M."/>
            <person name="Yu H."/>
            <person name="Li Y."/>
            <person name="Xu H."/>
            <person name="Wei S."/>
            <person name="He X."/>
            <person name="Fang L."/>
            <person name="Zhang Z."/>
            <person name="Zhang Y."/>
            <person name="Huang X."/>
            <person name="Su Z."/>
            <person name="Tong W."/>
            <person name="Li J."/>
            <person name="Tong Z."/>
            <person name="Li S."/>
            <person name="Ye J."/>
            <person name="Wang L."/>
            <person name="Fang L."/>
            <person name="Lei T."/>
            <person name="Chen C."/>
            <person name="Chen H."/>
            <person name="Xu Z."/>
            <person name="Li H."/>
            <person name="Huang H."/>
            <person name="Zhang F."/>
            <person name="Xu H."/>
            <person name="Li N."/>
            <person name="Zhao C."/>
            <person name="Li S."/>
            <person name="Dong L."/>
            <person name="Huang Y."/>
            <person name="Li L."/>
            <person name="Xi Y."/>
            <person name="Qi Q."/>
            <person name="Li W."/>
            <person name="Zhang B."/>
            <person name="Hu W."/>
            <person name="Zhang Y."/>
            <person name="Tian X."/>
            <person name="Jiao Y."/>
            <person name="Liang X."/>
            <person name="Jin J."/>
            <person name="Gao L."/>
            <person name="Zheng W."/>
            <person name="Hao B."/>
            <person name="Liu S."/>
            <person name="Wang W."/>
            <person name="Yuan L."/>
            <person name="Cao M."/>
            <person name="McDermott J."/>
            <person name="Samudrala R."/>
            <person name="Wang J."/>
            <person name="Wong G.K."/>
            <person name="Yang H."/>
        </authorList>
    </citation>
    <scope>NUCLEOTIDE SEQUENCE [LARGE SCALE GENOMIC DNA]</scope>
</reference>
<dbReference type="PANTHER" id="PTHR31080">
    <property type="entry name" value="PECTINESTERASE INHIBITOR-LIKE"/>
    <property type="match status" value="1"/>
</dbReference>
<keyword evidence="1 3" id="KW-0732">Signal</keyword>
<dbReference type="PANTHER" id="PTHR31080:SF87">
    <property type="entry name" value="PECTINESTERASE INHIBITOR 7"/>
    <property type="match status" value="1"/>
</dbReference>
<feature type="compositionally biased region" description="Low complexity" evidence="2">
    <location>
        <begin position="213"/>
        <end position="226"/>
    </location>
</feature>
<dbReference type="EMBL" id="CM000145">
    <property type="protein sequence ID" value="EAZ42333.1"/>
    <property type="molecule type" value="Genomic_DNA"/>
</dbReference>
<evidence type="ECO:0000256" key="2">
    <source>
        <dbReference type="SAM" id="MobiDB-lite"/>
    </source>
</evidence>
<dbReference type="Proteomes" id="UP000007752">
    <property type="component" value="Chromosome 8"/>
</dbReference>
<feature type="chain" id="PRO_5012452123" description="Pectinesterase inhibitor domain-containing protein" evidence="3">
    <location>
        <begin position="16"/>
        <end position="287"/>
    </location>
</feature>
<feature type="domain" description="Pectinesterase inhibitor" evidence="4">
    <location>
        <begin position="22"/>
        <end position="172"/>
    </location>
</feature>
<dbReference type="InterPro" id="IPR035513">
    <property type="entry name" value="Invertase/methylesterase_inhib"/>
</dbReference>
<dbReference type="SMART" id="SM00856">
    <property type="entry name" value="PMEI"/>
    <property type="match status" value="1"/>
</dbReference>
<sequence length="287" mass="29092">MALLLLAFFAAAATANGGAAPAASNFIRKLCRATQYPAVCVQSQASYGGAPLPRSPPELVHAVLSVSVDKAQSVSMYVGRICGPGGSRGVAGPVRDCLENMADSVGHLCDAAQELGGNMGRAGSPGFKWHLSNVQTWCSAALTDKNTCLDGLSRGVDAATRSATRGKIVVGVHRRRPPSSSTAWPGCGGRRLLVAGASADASMSSSRRRESATARAGVRPSPASSSSTALACAHVSRGVVCSPSPPSLSSTARAARAHVSHGVVRSPSPPSSSSTARAARPPAGARR</sequence>
<evidence type="ECO:0000313" key="5">
    <source>
        <dbReference type="EMBL" id="EAZ42333.1"/>
    </source>
</evidence>
<evidence type="ECO:0000256" key="3">
    <source>
        <dbReference type="SAM" id="SignalP"/>
    </source>
</evidence>
<dbReference type="GO" id="GO:0004857">
    <property type="term" value="F:enzyme inhibitor activity"/>
    <property type="evidence" value="ECO:0007669"/>
    <property type="project" value="InterPro"/>
</dbReference>
<feature type="region of interest" description="Disordered" evidence="2">
    <location>
        <begin position="242"/>
        <end position="287"/>
    </location>
</feature>
<gene>
    <name evidence="5" type="ORF">OsJ_26908</name>
</gene>
<proteinExistence type="predicted"/>
<dbReference type="iPTMnet" id="A3BRZ4"/>
<protein>
    <recommendedName>
        <fullName evidence="4">Pectinesterase inhibitor domain-containing protein</fullName>
    </recommendedName>
</protein>
<feature type="region of interest" description="Disordered" evidence="2">
    <location>
        <begin position="198"/>
        <end position="226"/>
    </location>
</feature>
<dbReference type="Pfam" id="PF04043">
    <property type="entry name" value="PMEI"/>
    <property type="match status" value="1"/>
</dbReference>
<dbReference type="CDD" id="cd15798">
    <property type="entry name" value="PMEI-like_3"/>
    <property type="match status" value="1"/>
</dbReference>
<dbReference type="Gene3D" id="1.20.140.40">
    <property type="entry name" value="Invertase/pectin methylesterase inhibitor family protein"/>
    <property type="match status" value="1"/>
</dbReference>
<name>A3BRZ4_ORYSJ</name>
<reference evidence="5" key="2">
    <citation type="submission" date="2008-12" db="EMBL/GenBank/DDBJ databases">
        <title>Improved gene annotation of the rice (Oryza sativa) genomes.</title>
        <authorList>
            <person name="Wang J."/>
            <person name="Li R."/>
            <person name="Fan W."/>
            <person name="Huang Q."/>
            <person name="Zhang J."/>
            <person name="Zhou Y."/>
            <person name="Hu Y."/>
            <person name="Zi S."/>
            <person name="Li J."/>
            <person name="Ni P."/>
            <person name="Zheng H."/>
            <person name="Zhang Y."/>
            <person name="Zhao M."/>
            <person name="Hao Q."/>
            <person name="McDermott J."/>
            <person name="Samudrala R."/>
            <person name="Kristiansen K."/>
            <person name="Wong G.K.-S."/>
        </authorList>
    </citation>
    <scope>NUCLEOTIDE SEQUENCE</scope>
</reference>
<dbReference type="InterPro" id="IPR051955">
    <property type="entry name" value="PME_Inhibitor"/>
</dbReference>
<feature type="signal peptide" evidence="3">
    <location>
        <begin position="1"/>
        <end position="15"/>
    </location>
</feature>
<dbReference type="NCBIfam" id="TIGR01614">
    <property type="entry name" value="PME_inhib"/>
    <property type="match status" value="1"/>
</dbReference>
<dbReference type="SUPFAM" id="SSF101148">
    <property type="entry name" value="Plant invertase/pectin methylesterase inhibitor"/>
    <property type="match status" value="1"/>
</dbReference>
<organism evidence="5">
    <name type="scientific">Oryza sativa subsp. japonica</name>
    <name type="common">Rice</name>
    <dbReference type="NCBI Taxonomy" id="39947"/>
    <lineage>
        <taxon>Eukaryota</taxon>
        <taxon>Viridiplantae</taxon>
        <taxon>Streptophyta</taxon>
        <taxon>Embryophyta</taxon>
        <taxon>Tracheophyta</taxon>
        <taxon>Spermatophyta</taxon>
        <taxon>Magnoliopsida</taxon>
        <taxon>Liliopsida</taxon>
        <taxon>Poales</taxon>
        <taxon>Poaceae</taxon>
        <taxon>BOP clade</taxon>
        <taxon>Oryzoideae</taxon>
        <taxon>Oryzeae</taxon>
        <taxon>Oryzinae</taxon>
        <taxon>Oryza</taxon>
        <taxon>Oryza sativa</taxon>
    </lineage>
</organism>
<dbReference type="InterPro" id="IPR006501">
    <property type="entry name" value="Pectinesterase_inhib_dom"/>
</dbReference>
<evidence type="ECO:0000256" key="1">
    <source>
        <dbReference type="ARBA" id="ARBA00022729"/>
    </source>
</evidence>
<evidence type="ECO:0000259" key="4">
    <source>
        <dbReference type="SMART" id="SM00856"/>
    </source>
</evidence>